<evidence type="ECO:0000256" key="2">
    <source>
        <dbReference type="ARBA" id="ARBA00009765"/>
    </source>
</evidence>
<dbReference type="GO" id="GO:0016020">
    <property type="term" value="C:membrane"/>
    <property type="evidence" value="ECO:0007669"/>
    <property type="project" value="UniProtKB-SubCell"/>
</dbReference>
<evidence type="ECO:0000256" key="1">
    <source>
        <dbReference type="ARBA" id="ARBA00004141"/>
    </source>
</evidence>
<evidence type="ECO:0000256" key="4">
    <source>
        <dbReference type="ARBA" id="ARBA00022989"/>
    </source>
</evidence>
<evidence type="ECO:0000256" key="5">
    <source>
        <dbReference type="ARBA" id="ARBA00023136"/>
    </source>
</evidence>
<dbReference type="Proteomes" id="UP000316238">
    <property type="component" value="Unassembled WGS sequence"/>
</dbReference>
<gene>
    <name evidence="7" type="ORF">CDV28_10769</name>
</gene>
<comment type="caution">
    <text evidence="7">The sequence shown here is derived from an EMBL/GenBank/DDBJ whole genome shotgun (WGS) entry which is preliminary data.</text>
</comment>
<accession>A0A521G303</accession>
<keyword evidence="4 6" id="KW-1133">Transmembrane helix</keyword>
<comment type="subcellular location">
    <subcellularLocation>
        <location evidence="1">Membrane</location>
        <topology evidence="1">Multi-pass membrane protein</topology>
    </subcellularLocation>
</comment>
<sequence length="311" mass="35385">MIQLFKWSGSGYIETDTIEENCWINVICPAKQELEQLSKATCIPLDFLTDPLDIDERARIEIEEGNLLIVLRIPEYDEKNSEIPFVTLPAGIILANNNMLITVCSSDITDILELHVGKAKNIVPSSKIGFVLRIFLRTALLYLKFLKEINRRTGDIEKELQKSLKNEELIKLLNLEKSLVFFTTSLKSNELMMERLLKIKTLKLNDDDEDMLEDVIIENKQAIEMANIYSNILSGMMDAFASVISNNLNAVMKILTSITIILMIPTLIASFYGMNIELPFQHSTYSAFIVLGISFSMSALGVLFLMKKRWF</sequence>
<keyword evidence="8" id="KW-1185">Reference proteome</keyword>
<dbReference type="Gene3D" id="3.30.460.20">
    <property type="entry name" value="CorA soluble domain-like"/>
    <property type="match status" value="1"/>
</dbReference>
<keyword evidence="5 6" id="KW-0472">Membrane</keyword>
<dbReference type="PANTHER" id="PTHR47891:SF2">
    <property type="entry name" value="MAGNESIUM AND COBALT TRANSPORTER"/>
    <property type="match status" value="1"/>
</dbReference>
<keyword evidence="3 6" id="KW-0812">Transmembrane</keyword>
<dbReference type="Gene3D" id="1.20.58.340">
    <property type="entry name" value="Magnesium transport protein CorA, transmembrane region"/>
    <property type="match status" value="2"/>
</dbReference>
<dbReference type="GO" id="GO:0046873">
    <property type="term" value="F:metal ion transmembrane transporter activity"/>
    <property type="evidence" value="ECO:0007669"/>
    <property type="project" value="InterPro"/>
</dbReference>
<feature type="transmembrane region" description="Helical" evidence="6">
    <location>
        <begin position="285"/>
        <end position="306"/>
    </location>
</feature>
<protein>
    <submittedName>
        <fullName evidence="7">Magnesium transporter</fullName>
    </submittedName>
</protein>
<reference evidence="7" key="1">
    <citation type="submission" date="2017-07" db="EMBL/GenBank/DDBJ databases">
        <title>The cable genome - Insights into the physiology and evolution of filamentous bacteria capable of sulfide oxidation via long distance electron transfer.</title>
        <authorList>
            <person name="Thorup C."/>
            <person name="Bjerg J.T."/>
            <person name="Schreiber L."/>
            <person name="Nielsen L.P."/>
            <person name="Kjeldsen K.U."/>
            <person name="Boesen T."/>
            <person name="Boggild A."/>
            <person name="Meysman F."/>
            <person name="Geelhoed J."/>
            <person name="Schramm A."/>
        </authorList>
    </citation>
    <scope>NUCLEOTIDE SEQUENCE [LARGE SCALE GENOMIC DNA]</scope>
    <source>
        <strain evidence="7">GS</strain>
    </source>
</reference>
<name>A0A521G303_9BACT</name>
<feature type="transmembrane region" description="Helical" evidence="6">
    <location>
        <begin position="254"/>
        <end position="273"/>
    </location>
</feature>
<dbReference type="SUPFAM" id="SSF143865">
    <property type="entry name" value="CorA soluble domain-like"/>
    <property type="match status" value="1"/>
</dbReference>
<dbReference type="Pfam" id="PF01544">
    <property type="entry name" value="CorA"/>
    <property type="match status" value="1"/>
</dbReference>
<evidence type="ECO:0000313" key="7">
    <source>
        <dbReference type="EMBL" id="TAA75422.1"/>
    </source>
</evidence>
<dbReference type="InterPro" id="IPR045863">
    <property type="entry name" value="CorA_TM1_TM2"/>
</dbReference>
<evidence type="ECO:0000313" key="8">
    <source>
        <dbReference type="Proteomes" id="UP000316238"/>
    </source>
</evidence>
<organism evidence="7 8">
    <name type="scientific">Candidatus Electronema aureum</name>
    <dbReference type="NCBI Taxonomy" id="2005002"/>
    <lineage>
        <taxon>Bacteria</taxon>
        <taxon>Pseudomonadati</taxon>
        <taxon>Thermodesulfobacteriota</taxon>
        <taxon>Desulfobulbia</taxon>
        <taxon>Desulfobulbales</taxon>
        <taxon>Desulfobulbaceae</taxon>
        <taxon>Candidatus Electronema</taxon>
    </lineage>
</organism>
<dbReference type="InterPro" id="IPR045861">
    <property type="entry name" value="CorA_cytoplasmic_dom"/>
</dbReference>
<dbReference type="InterPro" id="IPR002523">
    <property type="entry name" value="MgTranspt_CorA/ZnTranspt_ZntB"/>
</dbReference>
<dbReference type="EMBL" id="NQJD01000007">
    <property type="protein sequence ID" value="TAA75422.1"/>
    <property type="molecule type" value="Genomic_DNA"/>
</dbReference>
<evidence type="ECO:0000256" key="3">
    <source>
        <dbReference type="ARBA" id="ARBA00022692"/>
    </source>
</evidence>
<dbReference type="InterPro" id="IPR047199">
    <property type="entry name" value="CorA-like"/>
</dbReference>
<dbReference type="CDD" id="cd12827">
    <property type="entry name" value="EcCorA_ZntB-like_u2"/>
    <property type="match status" value="1"/>
</dbReference>
<evidence type="ECO:0000256" key="6">
    <source>
        <dbReference type="SAM" id="Phobius"/>
    </source>
</evidence>
<dbReference type="AlphaFoldDB" id="A0A521G303"/>
<dbReference type="PANTHER" id="PTHR47891">
    <property type="entry name" value="TRANSPORTER-RELATED"/>
    <property type="match status" value="1"/>
</dbReference>
<proteinExistence type="inferred from homology"/>
<dbReference type="SUPFAM" id="SSF144083">
    <property type="entry name" value="Magnesium transport protein CorA, transmembrane region"/>
    <property type="match status" value="1"/>
</dbReference>
<comment type="similarity">
    <text evidence="2">Belongs to the CorA metal ion transporter (MIT) (TC 1.A.35) family.</text>
</comment>